<reference evidence="3" key="1">
    <citation type="submission" date="2024-06" db="EMBL/GenBank/DDBJ databases">
        <title>Multi-omics analyses provide insights into the biosynthesis of the anticancer antibiotic pleurotin in Hohenbuehelia grisea.</title>
        <authorList>
            <person name="Weaver J.A."/>
            <person name="Alberti F."/>
        </authorList>
    </citation>
    <scope>NUCLEOTIDE SEQUENCE [LARGE SCALE GENOMIC DNA]</scope>
    <source>
        <strain evidence="3">T-177</strain>
    </source>
</reference>
<dbReference type="Proteomes" id="UP001556367">
    <property type="component" value="Unassembled WGS sequence"/>
</dbReference>
<dbReference type="InterPro" id="IPR010730">
    <property type="entry name" value="HET"/>
</dbReference>
<dbReference type="EMBL" id="JASNQZ010000006">
    <property type="protein sequence ID" value="KAL0955774.1"/>
    <property type="molecule type" value="Genomic_DNA"/>
</dbReference>
<proteinExistence type="predicted"/>
<gene>
    <name evidence="2" type="ORF">HGRIS_001988</name>
</gene>
<accession>A0ABR3JJ33</accession>
<dbReference type="Pfam" id="PF06985">
    <property type="entry name" value="HET"/>
    <property type="match status" value="1"/>
</dbReference>
<dbReference type="PANTHER" id="PTHR10622:SF10">
    <property type="entry name" value="HET DOMAIN-CONTAINING PROTEIN"/>
    <property type="match status" value="1"/>
</dbReference>
<feature type="domain" description="Heterokaryon incompatibility" evidence="1">
    <location>
        <begin position="99"/>
        <end position="187"/>
    </location>
</feature>
<keyword evidence="3" id="KW-1185">Reference proteome</keyword>
<organism evidence="2 3">
    <name type="scientific">Hohenbuehelia grisea</name>
    <dbReference type="NCBI Taxonomy" id="104357"/>
    <lineage>
        <taxon>Eukaryota</taxon>
        <taxon>Fungi</taxon>
        <taxon>Dikarya</taxon>
        <taxon>Basidiomycota</taxon>
        <taxon>Agaricomycotina</taxon>
        <taxon>Agaricomycetes</taxon>
        <taxon>Agaricomycetidae</taxon>
        <taxon>Agaricales</taxon>
        <taxon>Pleurotineae</taxon>
        <taxon>Pleurotaceae</taxon>
        <taxon>Hohenbuehelia</taxon>
    </lineage>
</organism>
<comment type="caution">
    <text evidence="2">The sequence shown here is derived from an EMBL/GenBank/DDBJ whole genome shotgun (WGS) entry which is preliminary data.</text>
</comment>
<sequence length="560" mass="63606">MDILTHSCIDCSLCFQRLCCEEQHFDDSVSRFSISFTHAGLEKAVTARAFDWPIHIYDISARKLLSRDELIRSVTAELFASGEQLSAATRFPSPAQMKYAILSHRWGRDELTFQDMKHGTGVGKEGHAKVENFFAKALSYGCRYAWFDSGCINKESSSELEESIRSMFKWYRNSEVCIVHLNQTTGKLSAAQDSATVDEWFTRGWTLQELLGPRRIKFFDSGWHPLTEDEYDVLRPWSHESEDSQFQVYDRFNYVPEEVDPKAPQYKSPLEYNIVVSGPGGTQASFASLSDHDQSAFNPTLLKAISHIIGIEIDDLLYFKPSPSQSRRVFSWVSGRQTTRSEDLAYCMIGLLDLRLSIAYGEGLAGAFQRLQQECIQRNEERDLLVWQGERSPWNSMLASDLRAFKRWPGYGSVTSNRIFACSPPGTADPSLQMTNCGLRMMLSLHDIIIETPMVGLLGGYWAFEADVRMEGSPDAFHLELRFTSEYFVPMEYMQSSWKIGILGTMLPAEGQEPVAAAILLEKDGTRAPARYTKLFTARFENFPPLSRIQIKPPEVVFIM</sequence>
<evidence type="ECO:0000313" key="3">
    <source>
        <dbReference type="Proteomes" id="UP001556367"/>
    </source>
</evidence>
<dbReference type="PANTHER" id="PTHR10622">
    <property type="entry name" value="HET DOMAIN-CONTAINING PROTEIN"/>
    <property type="match status" value="1"/>
</dbReference>
<protein>
    <recommendedName>
        <fullName evidence="1">Heterokaryon incompatibility domain-containing protein</fullName>
    </recommendedName>
</protein>
<name>A0ABR3JJ33_9AGAR</name>
<evidence type="ECO:0000313" key="2">
    <source>
        <dbReference type="EMBL" id="KAL0955774.1"/>
    </source>
</evidence>
<evidence type="ECO:0000259" key="1">
    <source>
        <dbReference type="Pfam" id="PF06985"/>
    </source>
</evidence>